<evidence type="ECO:0000256" key="1">
    <source>
        <dbReference type="SAM" id="MobiDB-lite"/>
    </source>
</evidence>
<keyword evidence="4" id="KW-1185">Reference proteome</keyword>
<feature type="compositionally biased region" description="Polar residues" evidence="1">
    <location>
        <begin position="253"/>
        <end position="263"/>
    </location>
</feature>
<protein>
    <submittedName>
        <fullName evidence="3">GTPase Era</fullName>
    </submittedName>
</protein>
<dbReference type="AlphaFoldDB" id="A0A238LC69"/>
<evidence type="ECO:0000259" key="2">
    <source>
        <dbReference type="Pfam" id="PF00350"/>
    </source>
</evidence>
<dbReference type="SUPFAM" id="SSF52540">
    <property type="entry name" value="P-loop containing nucleoside triphosphate hydrolases"/>
    <property type="match status" value="1"/>
</dbReference>
<dbReference type="EMBL" id="FXZK01000002">
    <property type="protein sequence ID" value="SMY07289.1"/>
    <property type="molecule type" value="Genomic_DNA"/>
</dbReference>
<evidence type="ECO:0000313" key="3">
    <source>
        <dbReference type="EMBL" id="SMY07289.1"/>
    </source>
</evidence>
<dbReference type="InterPro" id="IPR027417">
    <property type="entry name" value="P-loop_NTPase"/>
</dbReference>
<sequence length="292" mass="32137">MTSNPAIGRKPCIALMGEFSAGKSTLANLLIGQDPLPVQIVATQLPPVRISYGREEPFCVDHDGAHCPVDLHDLASLDIDRVAYIQIYSTEDLLRHCDLLDMPGISDPNISSDVWESMIDQADGVLWCSHATQAWRQSEAAVWAELPDTLYPRSLLLLTRADKLRSETDRNRVLRRVEKETDGLFRACLPISLLIATQEQENYARWAESGAETFVRELVSLIEQLNAEISGSAPSSEKAGDLRIPGFEGPMSHSANSQGNRISAQEVAIQKVSPRRIAGSSPRTQRPPPTMA</sequence>
<accession>A0A238LC69</accession>
<dbReference type="InterPro" id="IPR045063">
    <property type="entry name" value="Dynamin_N"/>
</dbReference>
<reference evidence="3 4" key="1">
    <citation type="submission" date="2017-05" db="EMBL/GenBank/DDBJ databases">
        <authorList>
            <person name="Song R."/>
            <person name="Chenine A.L."/>
            <person name="Ruprecht R.M."/>
        </authorList>
    </citation>
    <scope>NUCLEOTIDE SEQUENCE [LARGE SCALE GENOMIC DNA]</scope>
    <source>
        <strain evidence="3 4">CECT 8899</strain>
    </source>
</reference>
<name>A0A238LC69_9RHOB</name>
<dbReference type="Proteomes" id="UP000201613">
    <property type="component" value="Unassembled WGS sequence"/>
</dbReference>
<evidence type="ECO:0000313" key="4">
    <source>
        <dbReference type="Proteomes" id="UP000201613"/>
    </source>
</evidence>
<proteinExistence type="predicted"/>
<dbReference type="RefSeq" id="WP_093991502.1">
    <property type="nucleotide sequence ID" value="NZ_FXZK01000002.1"/>
</dbReference>
<feature type="region of interest" description="Disordered" evidence="1">
    <location>
        <begin position="232"/>
        <end position="292"/>
    </location>
</feature>
<dbReference type="Pfam" id="PF00350">
    <property type="entry name" value="Dynamin_N"/>
    <property type="match status" value="1"/>
</dbReference>
<feature type="domain" description="Dynamin N-terminal" evidence="2">
    <location>
        <begin position="13"/>
        <end position="160"/>
    </location>
</feature>
<gene>
    <name evidence="3" type="ORF">LOM8899_01422</name>
</gene>
<organism evidence="3 4">
    <name type="scientific">Flavimaricola marinus</name>
    <dbReference type="NCBI Taxonomy" id="1819565"/>
    <lineage>
        <taxon>Bacteria</taxon>
        <taxon>Pseudomonadati</taxon>
        <taxon>Pseudomonadota</taxon>
        <taxon>Alphaproteobacteria</taxon>
        <taxon>Rhodobacterales</taxon>
        <taxon>Paracoccaceae</taxon>
        <taxon>Flavimaricola</taxon>
    </lineage>
</organism>
<dbReference type="OrthoDB" id="5477114at2"/>
<dbReference type="Gene3D" id="3.40.50.300">
    <property type="entry name" value="P-loop containing nucleotide triphosphate hydrolases"/>
    <property type="match status" value="1"/>
</dbReference>